<dbReference type="ExpressionAtlas" id="A0A2K3DWE2">
    <property type="expression patterns" value="baseline"/>
</dbReference>
<evidence type="ECO:0000259" key="9">
    <source>
        <dbReference type="Pfam" id="PF00962"/>
    </source>
</evidence>
<feature type="domain" description="Adenosine deaminase" evidence="9">
    <location>
        <begin position="27"/>
        <end position="147"/>
    </location>
</feature>
<dbReference type="InParanoid" id="A0A2K3DWE2"/>
<evidence type="ECO:0000256" key="5">
    <source>
        <dbReference type="ARBA" id="ARBA00022833"/>
    </source>
</evidence>
<dbReference type="Gene3D" id="3.20.20.140">
    <property type="entry name" value="Metal-dependent hydrolases"/>
    <property type="match status" value="2"/>
</dbReference>
<dbReference type="GO" id="GO:0009117">
    <property type="term" value="P:nucleotide metabolic process"/>
    <property type="evidence" value="ECO:0007669"/>
    <property type="project" value="UniProtKB-KW"/>
</dbReference>
<dbReference type="SUPFAM" id="SSF51556">
    <property type="entry name" value="Metallo-dependent hydrolases"/>
    <property type="match status" value="1"/>
</dbReference>
<evidence type="ECO:0000256" key="8">
    <source>
        <dbReference type="SAM" id="MobiDB-lite"/>
    </source>
</evidence>
<sequence length="480" mass="49588">MGKPDNDGDLSHSLYTPELLRACQRLPKIELHAHLNGSVRPQTIKDILDERSRAGEALPVTEQELADITVGGERSLRDCFRLFDVIHAVTTTHAAISRIAAEVVRDFAADRVVYLELRTTPKARPEYGMTKESYTQAVLDGIDAALAQLRAAPPRAASQQQLLPADAPAAAAVALSPAAAGSTASAEPGRQAGAGAGAGGQGAGEVASPSHAQMVAASEGVVLSPRAAPSHASAAGVDVAASVSSGTSAAAAAGAGAKGPGTMAESGPGEDVITVKLLLSIDRREDAAAALETVQLAARLQSRGVVGVDLSGNPYVGAWSQWEGALGAARAAGLRVTLHAGEVVAPQEVAAMLAWRPERLGHCCCLDAELAAQLKSSAIPLELCLTSNVLTQSVPSYPEHHFAELYAAGHPVVLCTDDSGVFGTTLSREYAIAAAAFKLPVSALHELARQAVEYTFASAAEKERLRRLVARELAELEGGL</sequence>
<comment type="similarity">
    <text evidence="2">Belongs to the metallo-dependent hydrolases superfamily. Adenosine and AMP deaminases family.</text>
</comment>
<keyword evidence="6" id="KW-0546">Nucleotide metabolism</keyword>
<dbReference type="Pfam" id="PF00962">
    <property type="entry name" value="A_deaminase"/>
    <property type="match status" value="2"/>
</dbReference>
<evidence type="ECO:0000256" key="4">
    <source>
        <dbReference type="ARBA" id="ARBA00022801"/>
    </source>
</evidence>
<dbReference type="OrthoDB" id="272271at2759"/>
<dbReference type="PANTHER" id="PTHR11409:SF42">
    <property type="entry name" value="ADENOSINE DEAMINASE-LIKE PROTEIN"/>
    <property type="match status" value="1"/>
</dbReference>
<dbReference type="OMA" id="LGHCCCL"/>
<keyword evidence="4" id="KW-0378">Hydrolase</keyword>
<dbReference type="AlphaFoldDB" id="A0A2K3DWE2"/>
<evidence type="ECO:0000256" key="3">
    <source>
        <dbReference type="ARBA" id="ARBA00022723"/>
    </source>
</evidence>
<dbReference type="PaxDb" id="3055-EDP00153"/>
<keyword evidence="3" id="KW-0479">Metal-binding</keyword>
<proteinExistence type="inferred from homology"/>
<feature type="region of interest" description="Disordered" evidence="8">
    <location>
        <begin position="182"/>
        <end position="211"/>
    </location>
</feature>
<reference evidence="10 11" key="1">
    <citation type="journal article" date="2007" name="Science">
        <title>The Chlamydomonas genome reveals the evolution of key animal and plant functions.</title>
        <authorList>
            <person name="Merchant S.S."/>
            <person name="Prochnik S.E."/>
            <person name="Vallon O."/>
            <person name="Harris E.H."/>
            <person name="Karpowicz S.J."/>
            <person name="Witman G.B."/>
            <person name="Terry A."/>
            <person name="Salamov A."/>
            <person name="Fritz-Laylin L.K."/>
            <person name="Marechal-Drouard L."/>
            <person name="Marshall W.F."/>
            <person name="Qu L.H."/>
            <person name="Nelson D.R."/>
            <person name="Sanderfoot A.A."/>
            <person name="Spalding M.H."/>
            <person name="Kapitonov V.V."/>
            <person name="Ren Q."/>
            <person name="Ferris P."/>
            <person name="Lindquist E."/>
            <person name="Shapiro H."/>
            <person name="Lucas S.M."/>
            <person name="Grimwood J."/>
            <person name="Schmutz J."/>
            <person name="Cardol P."/>
            <person name="Cerutti H."/>
            <person name="Chanfreau G."/>
            <person name="Chen C.L."/>
            <person name="Cognat V."/>
            <person name="Croft M.T."/>
            <person name="Dent R."/>
            <person name="Dutcher S."/>
            <person name="Fernandez E."/>
            <person name="Fukuzawa H."/>
            <person name="Gonzalez-Ballester D."/>
            <person name="Gonzalez-Halphen D."/>
            <person name="Hallmann A."/>
            <person name="Hanikenne M."/>
            <person name="Hippler M."/>
            <person name="Inwood W."/>
            <person name="Jabbari K."/>
            <person name="Kalanon M."/>
            <person name="Kuras R."/>
            <person name="Lefebvre P.A."/>
            <person name="Lemaire S.D."/>
            <person name="Lobanov A.V."/>
            <person name="Lohr M."/>
            <person name="Manuell A."/>
            <person name="Meier I."/>
            <person name="Mets L."/>
            <person name="Mittag M."/>
            <person name="Mittelmeier T."/>
            <person name="Moroney J.V."/>
            <person name="Moseley J."/>
            <person name="Napoli C."/>
            <person name="Nedelcu A.M."/>
            <person name="Niyogi K."/>
            <person name="Novoselov S.V."/>
            <person name="Paulsen I.T."/>
            <person name="Pazour G."/>
            <person name="Purton S."/>
            <person name="Ral J.P."/>
            <person name="Riano-Pachon D.M."/>
            <person name="Riekhof W."/>
            <person name="Rymarquis L."/>
            <person name="Schroda M."/>
            <person name="Stern D."/>
            <person name="Umen J."/>
            <person name="Willows R."/>
            <person name="Wilson N."/>
            <person name="Zimmer S.L."/>
            <person name="Allmer J."/>
            <person name="Balk J."/>
            <person name="Bisova K."/>
            <person name="Chen C.J."/>
            <person name="Elias M."/>
            <person name="Gendler K."/>
            <person name="Hauser C."/>
            <person name="Lamb M.R."/>
            <person name="Ledford H."/>
            <person name="Long J.C."/>
            <person name="Minagawa J."/>
            <person name="Page M.D."/>
            <person name="Pan J."/>
            <person name="Pootakham W."/>
            <person name="Roje S."/>
            <person name="Rose A."/>
            <person name="Stahlberg E."/>
            <person name="Terauchi A.M."/>
            <person name="Yang P."/>
            <person name="Ball S."/>
            <person name="Bowler C."/>
            <person name="Dieckmann C.L."/>
            <person name="Gladyshev V.N."/>
            <person name="Green P."/>
            <person name="Jorgensen R."/>
            <person name="Mayfield S."/>
            <person name="Mueller-Roeber B."/>
            <person name="Rajamani S."/>
            <person name="Sayre R.T."/>
            <person name="Brokstein P."/>
            <person name="Dubchak I."/>
            <person name="Goodstein D."/>
            <person name="Hornick L."/>
            <person name="Huang Y.W."/>
            <person name="Jhaveri J."/>
            <person name="Luo Y."/>
            <person name="Martinez D."/>
            <person name="Ngau W.C."/>
            <person name="Otillar B."/>
            <person name="Poliakov A."/>
            <person name="Porter A."/>
            <person name="Szajkowski L."/>
            <person name="Werner G."/>
            <person name="Zhou K."/>
            <person name="Grigoriev I.V."/>
            <person name="Rokhsar D.S."/>
            <person name="Grossman A.R."/>
        </authorList>
    </citation>
    <scope>NUCLEOTIDE SEQUENCE [LARGE SCALE GENOMIC DNA]</scope>
    <source>
        <strain evidence="11">CC-503</strain>
    </source>
</reference>
<dbReference type="GO" id="GO:0046872">
    <property type="term" value="F:metal ion binding"/>
    <property type="evidence" value="ECO:0007669"/>
    <property type="project" value="UniProtKB-KW"/>
</dbReference>
<dbReference type="EMBL" id="CM008964">
    <property type="protein sequence ID" value="PNW84850.1"/>
    <property type="molecule type" value="Genomic_DNA"/>
</dbReference>
<feature type="compositionally biased region" description="Gly residues" evidence="8">
    <location>
        <begin position="192"/>
        <end position="203"/>
    </location>
</feature>
<dbReference type="GO" id="GO:0006154">
    <property type="term" value="P:adenosine catabolic process"/>
    <property type="evidence" value="ECO:0000318"/>
    <property type="project" value="GO_Central"/>
</dbReference>
<dbReference type="KEGG" id="cre:CHLRE_03g161000v5"/>
<gene>
    <name evidence="10" type="ORF">CHLRE_03g161000v5</name>
</gene>
<dbReference type="GeneID" id="5722982"/>
<keyword evidence="5" id="KW-0862">Zinc</keyword>
<evidence type="ECO:0000256" key="7">
    <source>
        <dbReference type="ARBA" id="ARBA00048787"/>
    </source>
</evidence>
<name>A0A2K3DWE2_CHLRE</name>
<keyword evidence="11" id="KW-1185">Reference proteome</keyword>
<dbReference type="GO" id="GO:0004000">
    <property type="term" value="F:adenosine deaminase activity"/>
    <property type="evidence" value="ECO:0000318"/>
    <property type="project" value="GO_Central"/>
</dbReference>
<evidence type="ECO:0000313" key="10">
    <source>
        <dbReference type="EMBL" id="PNW84850.1"/>
    </source>
</evidence>
<accession>A0A2K3DWE2</accession>
<dbReference type="FunCoup" id="A0A2K3DWE2">
    <property type="interactions" value="1548"/>
</dbReference>
<dbReference type="STRING" id="3055.A0A2K3DWE2"/>
<evidence type="ECO:0000256" key="6">
    <source>
        <dbReference type="ARBA" id="ARBA00023080"/>
    </source>
</evidence>
<dbReference type="RefSeq" id="XP_042925827.1">
    <property type="nucleotide sequence ID" value="XM_043060698.1"/>
</dbReference>
<comment type="cofactor">
    <cofactor evidence="1">
        <name>Zn(2+)</name>
        <dbReference type="ChEBI" id="CHEBI:29105"/>
    </cofactor>
</comment>
<protein>
    <recommendedName>
        <fullName evidence="9">Adenosine deaminase domain-containing protein</fullName>
    </recommendedName>
</protein>
<dbReference type="PANTHER" id="PTHR11409">
    <property type="entry name" value="ADENOSINE DEAMINASE"/>
    <property type="match status" value="1"/>
</dbReference>
<evidence type="ECO:0000256" key="2">
    <source>
        <dbReference type="ARBA" id="ARBA00006676"/>
    </source>
</evidence>
<evidence type="ECO:0000256" key="1">
    <source>
        <dbReference type="ARBA" id="ARBA00001947"/>
    </source>
</evidence>
<feature type="domain" description="Adenosine deaminase" evidence="9">
    <location>
        <begin position="226"/>
        <end position="470"/>
    </location>
</feature>
<organism evidence="10 11">
    <name type="scientific">Chlamydomonas reinhardtii</name>
    <name type="common">Chlamydomonas smithii</name>
    <dbReference type="NCBI Taxonomy" id="3055"/>
    <lineage>
        <taxon>Eukaryota</taxon>
        <taxon>Viridiplantae</taxon>
        <taxon>Chlorophyta</taxon>
        <taxon>core chlorophytes</taxon>
        <taxon>Chlorophyceae</taxon>
        <taxon>CS clade</taxon>
        <taxon>Chlamydomonadales</taxon>
        <taxon>Chlamydomonadaceae</taxon>
        <taxon>Chlamydomonas</taxon>
    </lineage>
</organism>
<dbReference type="Gramene" id="PNW84850">
    <property type="protein sequence ID" value="PNW84850"/>
    <property type="gene ID" value="CHLRE_03g161000v5"/>
</dbReference>
<dbReference type="InterPro" id="IPR001365">
    <property type="entry name" value="A_deaminase_dom"/>
</dbReference>
<dbReference type="InterPro" id="IPR032466">
    <property type="entry name" value="Metal_Hydrolase"/>
</dbReference>
<dbReference type="GO" id="GO:0046103">
    <property type="term" value="P:inosine biosynthetic process"/>
    <property type="evidence" value="ECO:0000318"/>
    <property type="project" value="GO_Central"/>
</dbReference>
<dbReference type="Proteomes" id="UP000006906">
    <property type="component" value="Chromosome 3"/>
</dbReference>
<dbReference type="InterPro" id="IPR006330">
    <property type="entry name" value="Ado/ade_deaminase"/>
</dbReference>
<comment type="catalytic activity">
    <reaction evidence="7">
        <text>N(6)-methyl-AMP + H2O + H(+) = IMP + methylamine</text>
        <dbReference type="Rhea" id="RHEA:16001"/>
        <dbReference type="ChEBI" id="CHEBI:15377"/>
        <dbReference type="ChEBI" id="CHEBI:15378"/>
        <dbReference type="ChEBI" id="CHEBI:58053"/>
        <dbReference type="ChEBI" id="CHEBI:59338"/>
        <dbReference type="ChEBI" id="CHEBI:144842"/>
    </reaction>
    <physiologicalReaction direction="left-to-right" evidence="7">
        <dbReference type="Rhea" id="RHEA:16002"/>
    </physiologicalReaction>
</comment>
<evidence type="ECO:0000313" key="11">
    <source>
        <dbReference type="Proteomes" id="UP000006906"/>
    </source>
</evidence>